<dbReference type="EMBL" id="CP009654">
    <property type="protein sequence ID" value="APC96938.1"/>
    <property type="molecule type" value="Genomic_DNA"/>
</dbReference>
<dbReference type="PANTHER" id="PTHR40080">
    <property type="entry name" value="LMO1763 PROTEIN"/>
    <property type="match status" value="1"/>
</dbReference>
<dbReference type="AlphaFoldDB" id="A0A1J0KTB3"/>
<proteinExistence type="predicted"/>
<dbReference type="NCBIfam" id="TIGR02531">
    <property type="entry name" value="yecD_yerC"/>
    <property type="match status" value="1"/>
</dbReference>
<dbReference type="Proteomes" id="UP000182521">
    <property type="component" value="Chromosome"/>
</dbReference>
<protein>
    <submittedName>
        <fullName evidence="1">Trp repressor family protein</fullName>
    </submittedName>
</protein>
<dbReference type="PIRSF" id="PIRSF012508">
    <property type="entry name" value="YerC"/>
    <property type="match status" value="1"/>
</dbReference>
<accession>A0A1J0KTB3</accession>
<gene>
    <name evidence="1" type="ORF">KX01_1656</name>
</gene>
<keyword evidence="2" id="KW-1185">Reference proteome</keyword>
<dbReference type="InterPro" id="IPR000831">
    <property type="entry name" value="Trp_repress"/>
</dbReference>
<organism evidence="1 2">
    <name type="scientific">Francisella frigiditurris</name>
    <dbReference type="NCBI Taxonomy" id="1542390"/>
    <lineage>
        <taxon>Bacteria</taxon>
        <taxon>Pseudomonadati</taxon>
        <taxon>Pseudomonadota</taxon>
        <taxon>Gammaproteobacteria</taxon>
        <taxon>Thiotrichales</taxon>
        <taxon>Francisellaceae</taxon>
        <taxon>Francisella</taxon>
    </lineage>
</organism>
<dbReference type="PANTHER" id="PTHR40080:SF1">
    <property type="entry name" value="TRPR-LIKE PROTEIN YERC_YECD"/>
    <property type="match status" value="1"/>
</dbReference>
<dbReference type="InterPro" id="IPR038116">
    <property type="entry name" value="TrpR-like_sf"/>
</dbReference>
<dbReference type="Gene3D" id="1.10.1270.10">
    <property type="entry name" value="TrpR-like"/>
    <property type="match status" value="1"/>
</dbReference>
<evidence type="ECO:0000313" key="2">
    <source>
        <dbReference type="Proteomes" id="UP000182521"/>
    </source>
</evidence>
<name>A0A1J0KTB3_9GAMM</name>
<dbReference type="InterPro" id="IPR010921">
    <property type="entry name" value="Trp_repressor/repl_initiator"/>
</dbReference>
<dbReference type="GO" id="GO:0043565">
    <property type="term" value="F:sequence-specific DNA binding"/>
    <property type="evidence" value="ECO:0007669"/>
    <property type="project" value="InterPro"/>
</dbReference>
<dbReference type="OrthoDB" id="2621539at2"/>
<dbReference type="STRING" id="1542390.KX01_1656"/>
<dbReference type="RefSeq" id="WP_071664523.1">
    <property type="nucleotide sequence ID" value="NZ_CP009654.1"/>
</dbReference>
<dbReference type="SUPFAM" id="SSF48295">
    <property type="entry name" value="TrpR-like"/>
    <property type="match status" value="1"/>
</dbReference>
<dbReference type="KEGG" id="frc:KX01_1656"/>
<dbReference type="InterPro" id="IPR013368">
    <property type="entry name" value="YecD_YerC"/>
</dbReference>
<reference evidence="2" key="1">
    <citation type="submission" date="2014-10" db="EMBL/GenBank/DDBJ databases">
        <authorList>
            <person name="Kuske C.R."/>
            <person name="Challacombe J.F."/>
            <person name="Daligault H.E."/>
            <person name="Davenport K.W."/>
            <person name="Johnson S.L."/>
            <person name="Siddaramappa S."/>
            <person name="Petersen J.M."/>
        </authorList>
    </citation>
    <scope>NUCLEOTIDE SEQUENCE [LARGE SCALE GENOMIC DNA]</scope>
    <source>
        <strain evidence="2">CA97-1460</strain>
    </source>
</reference>
<sequence length="99" mass="11457">MSEIKDNDKNLSDLFETFTKFENAEEAKLFFEDLCTPVDLIAMAARWRVVKEIKKNKSYRQIHADTGVSLTTISRIARCITYGTGGYNIIYDRINKEEL</sequence>
<evidence type="ECO:0000313" key="1">
    <source>
        <dbReference type="EMBL" id="APC96938.1"/>
    </source>
</evidence>
<dbReference type="Pfam" id="PF01371">
    <property type="entry name" value="Trp_repressor"/>
    <property type="match status" value="1"/>
</dbReference>
<dbReference type="GO" id="GO:0003700">
    <property type="term" value="F:DNA-binding transcription factor activity"/>
    <property type="evidence" value="ECO:0007669"/>
    <property type="project" value="InterPro"/>
</dbReference>